<accession>A0A2P2LA75</accession>
<keyword evidence="1" id="KW-0418">Kinase</keyword>
<reference evidence="1" key="1">
    <citation type="submission" date="2018-02" db="EMBL/GenBank/DDBJ databases">
        <title>Rhizophora mucronata_Transcriptome.</title>
        <authorList>
            <person name="Meera S.P."/>
            <person name="Sreeshan A."/>
            <person name="Augustine A."/>
        </authorList>
    </citation>
    <scope>NUCLEOTIDE SEQUENCE</scope>
    <source>
        <tissue evidence="1">Leaf</tissue>
    </source>
</reference>
<sequence>MDRPVFCIKGFIQFNTYITLIKYSRLLYSPGSYSIFCNNHIIALYHL</sequence>
<name>A0A2P2LA75_RHIMU</name>
<dbReference type="AlphaFoldDB" id="A0A2P2LA75"/>
<evidence type="ECO:0000313" key="1">
    <source>
        <dbReference type="EMBL" id="MBX14879.1"/>
    </source>
</evidence>
<dbReference type="GO" id="GO:0016301">
    <property type="term" value="F:kinase activity"/>
    <property type="evidence" value="ECO:0007669"/>
    <property type="project" value="UniProtKB-KW"/>
</dbReference>
<protein>
    <submittedName>
        <fullName evidence="1">Mitogen-activated protein kinase kinase 2</fullName>
    </submittedName>
</protein>
<keyword evidence="1" id="KW-0808">Transferase</keyword>
<dbReference type="EMBL" id="GGEC01034395">
    <property type="protein sequence ID" value="MBX14879.1"/>
    <property type="molecule type" value="Transcribed_RNA"/>
</dbReference>
<organism evidence="1">
    <name type="scientific">Rhizophora mucronata</name>
    <name type="common">Asiatic mangrove</name>
    <dbReference type="NCBI Taxonomy" id="61149"/>
    <lineage>
        <taxon>Eukaryota</taxon>
        <taxon>Viridiplantae</taxon>
        <taxon>Streptophyta</taxon>
        <taxon>Embryophyta</taxon>
        <taxon>Tracheophyta</taxon>
        <taxon>Spermatophyta</taxon>
        <taxon>Magnoliopsida</taxon>
        <taxon>eudicotyledons</taxon>
        <taxon>Gunneridae</taxon>
        <taxon>Pentapetalae</taxon>
        <taxon>rosids</taxon>
        <taxon>fabids</taxon>
        <taxon>Malpighiales</taxon>
        <taxon>Rhizophoraceae</taxon>
        <taxon>Rhizophora</taxon>
    </lineage>
</organism>
<proteinExistence type="predicted"/>